<name>A0A941JHT4_NIACI</name>
<accession>A0A941JHT4</accession>
<organism evidence="1">
    <name type="scientific">Niallia circulans</name>
    <name type="common">Bacillus circulans</name>
    <dbReference type="NCBI Taxonomy" id="1397"/>
    <lineage>
        <taxon>Bacteria</taxon>
        <taxon>Bacillati</taxon>
        <taxon>Bacillota</taxon>
        <taxon>Bacilli</taxon>
        <taxon>Bacillales</taxon>
        <taxon>Bacillaceae</taxon>
        <taxon>Niallia</taxon>
    </lineage>
</organism>
<protein>
    <submittedName>
        <fullName evidence="1">Transcriptional regulator</fullName>
    </submittedName>
</protein>
<comment type="caution">
    <text evidence="1">The sequence shown here is derived from an EMBL/GenBank/DDBJ whole genome shotgun (WGS) entry which is preliminary data.</text>
</comment>
<dbReference type="EMBL" id="JAGTPX010000027">
    <property type="protein sequence ID" value="MBR8671821.1"/>
    <property type="molecule type" value="Genomic_DNA"/>
</dbReference>
<evidence type="ECO:0000313" key="1">
    <source>
        <dbReference type="EMBL" id="MBR8671821.1"/>
    </source>
</evidence>
<sequence length="147" mass="17291">MAIKEGDKIHRMETIFIENDINVFCITAKSFPNEILEAHQNLHKMIPFSKERRYFGLSRPENGMIVYKAAAEKLEIEEEENNECESFIIERGNYRYITVLNYENNPQGIGTAFEELISYSDIDPNGYCVEWYFNDKDVKCMVRLKDN</sequence>
<gene>
    <name evidence="1" type="ORF">KD144_20005</name>
</gene>
<dbReference type="RefSeq" id="WP_198013177.1">
    <property type="nucleotide sequence ID" value="NZ_JAGTPX020000027.1"/>
</dbReference>
<reference evidence="1" key="1">
    <citation type="submission" date="2021-04" db="EMBL/GenBank/DDBJ databases">
        <title>Genomic analysis of electroactive and textile dye degrading Bacillus circulans strain: DC10 isolated from constructed wetland-microbial fuel cells treating textile dye wastewaters.</title>
        <authorList>
            <person name="Patel D.U."/>
            <person name="Desai C.R."/>
        </authorList>
    </citation>
    <scope>NUCLEOTIDE SEQUENCE</scope>
    <source>
        <strain evidence="1">DC10</strain>
    </source>
</reference>
<dbReference type="AlphaFoldDB" id="A0A941JHT4"/>
<proteinExistence type="predicted"/>